<dbReference type="Proteomes" id="UP000316921">
    <property type="component" value="Chromosome"/>
</dbReference>
<name>A0A518BDX2_9BACT</name>
<dbReference type="KEGG" id="pbap:Pla133_01460"/>
<gene>
    <name evidence="2" type="primary">pimB_1</name>
    <name evidence="2" type="ORF">Pla133_01460</name>
</gene>
<evidence type="ECO:0000313" key="3">
    <source>
        <dbReference type="Proteomes" id="UP000316921"/>
    </source>
</evidence>
<dbReference type="PANTHER" id="PTHR45947:SF14">
    <property type="entry name" value="SLL1723 PROTEIN"/>
    <property type="match status" value="1"/>
</dbReference>
<keyword evidence="2" id="KW-0808">Transferase</keyword>
<dbReference type="AlphaFoldDB" id="A0A518BDX2"/>
<organism evidence="2 3">
    <name type="scientific">Engelhardtia mirabilis</name>
    <dbReference type="NCBI Taxonomy" id="2528011"/>
    <lineage>
        <taxon>Bacteria</taxon>
        <taxon>Pseudomonadati</taxon>
        <taxon>Planctomycetota</taxon>
        <taxon>Planctomycetia</taxon>
        <taxon>Planctomycetia incertae sedis</taxon>
        <taxon>Engelhardtia</taxon>
    </lineage>
</organism>
<dbReference type="InterPro" id="IPR050194">
    <property type="entry name" value="Glycosyltransferase_grp1"/>
</dbReference>
<sequence>MNDLRVGYLLKKFPRLSETFVLGEILAQEALGTDIVVFSRRAPDDEPRHPELDQLRAEVVVLPHPREADPFAILIADGASGELLARLGEALEELRPLDHPRLGSIVTEALVLLSECRERGIGHLHAHFATDSALLAHLVQRLGGPSYSITAHAKDIYREGTDPAFLNQLFAHSAFTITVCDANVAHLESILSSTALERVRRHYNGIERAAFESVVRRPAGARLLSIGRLVEKKGFDVLIDALHLLAARGLEFDARLVGEGEERAVLEARAASGPAAERIRFLGPLPADAVRLELEQARVFALACKTGNDGNKDALPTVLLEAQAAGVPMISTPVAGVTEILDQGRCGVLVPEGDAAALADALTELLENPDRGELLASRGRELGARLFDREVQGRILRDWFRAALAASALASTDAREVSCASPT</sequence>
<evidence type="ECO:0000313" key="2">
    <source>
        <dbReference type="EMBL" id="QDU65083.1"/>
    </source>
</evidence>
<keyword evidence="2" id="KW-0328">Glycosyltransferase</keyword>
<proteinExistence type="predicted"/>
<dbReference type="SUPFAM" id="SSF53756">
    <property type="entry name" value="UDP-Glycosyltransferase/glycogen phosphorylase"/>
    <property type="match status" value="1"/>
</dbReference>
<protein>
    <submittedName>
        <fullName evidence="2">GDP-mannose-dependent alpha-(1-6)-phosphatidylinositol monomannoside mannosyltransferase</fullName>
    </submittedName>
</protein>
<feature type="domain" description="Glycosyl transferase family 1" evidence="1">
    <location>
        <begin position="221"/>
        <end position="380"/>
    </location>
</feature>
<dbReference type="GO" id="GO:0016757">
    <property type="term" value="F:glycosyltransferase activity"/>
    <property type="evidence" value="ECO:0007669"/>
    <property type="project" value="UniProtKB-KW"/>
</dbReference>
<dbReference type="Gene3D" id="3.40.50.2000">
    <property type="entry name" value="Glycogen Phosphorylase B"/>
    <property type="match status" value="2"/>
</dbReference>
<dbReference type="RefSeq" id="WP_145061365.1">
    <property type="nucleotide sequence ID" value="NZ_CP036287.1"/>
</dbReference>
<dbReference type="EMBL" id="CP036287">
    <property type="protein sequence ID" value="QDU65083.1"/>
    <property type="molecule type" value="Genomic_DNA"/>
</dbReference>
<accession>A0A518BDX2</accession>
<reference evidence="2 3" key="1">
    <citation type="submission" date="2019-02" db="EMBL/GenBank/DDBJ databases">
        <title>Deep-cultivation of Planctomycetes and their phenomic and genomic characterization uncovers novel biology.</title>
        <authorList>
            <person name="Wiegand S."/>
            <person name="Jogler M."/>
            <person name="Boedeker C."/>
            <person name="Pinto D."/>
            <person name="Vollmers J."/>
            <person name="Rivas-Marin E."/>
            <person name="Kohn T."/>
            <person name="Peeters S.H."/>
            <person name="Heuer A."/>
            <person name="Rast P."/>
            <person name="Oberbeckmann S."/>
            <person name="Bunk B."/>
            <person name="Jeske O."/>
            <person name="Meyerdierks A."/>
            <person name="Storesund J.E."/>
            <person name="Kallscheuer N."/>
            <person name="Luecker S."/>
            <person name="Lage O.M."/>
            <person name="Pohl T."/>
            <person name="Merkel B.J."/>
            <person name="Hornburger P."/>
            <person name="Mueller R.-W."/>
            <person name="Bruemmer F."/>
            <person name="Labrenz M."/>
            <person name="Spormann A.M."/>
            <person name="Op den Camp H."/>
            <person name="Overmann J."/>
            <person name="Amann R."/>
            <person name="Jetten M.S.M."/>
            <person name="Mascher T."/>
            <person name="Medema M.H."/>
            <person name="Devos D.P."/>
            <person name="Kaster A.-K."/>
            <person name="Ovreas L."/>
            <person name="Rohde M."/>
            <person name="Galperin M.Y."/>
            <person name="Jogler C."/>
        </authorList>
    </citation>
    <scope>NUCLEOTIDE SEQUENCE [LARGE SCALE GENOMIC DNA]</scope>
    <source>
        <strain evidence="2 3">Pla133</strain>
    </source>
</reference>
<evidence type="ECO:0000259" key="1">
    <source>
        <dbReference type="Pfam" id="PF00534"/>
    </source>
</evidence>
<dbReference type="PANTHER" id="PTHR45947">
    <property type="entry name" value="SULFOQUINOVOSYL TRANSFERASE SQD2"/>
    <property type="match status" value="1"/>
</dbReference>
<dbReference type="InterPro" id="IPR001296">
    <property type="entry name" value="Glyco_trans_1"/>
</dbReference>
<dbReference type="Pfam" id="PF00534">
    <property type="entry name" value="Glycos_transf_1"/>
    <property type="match status" value="1"/>
</dbReference>
<keyword evidence="3" id="KW-1185">Reference proteome</keyword>